<protein>
    <recommendedName>
        <fullName evidence="5">Peptidase M10 metallopeptidase domain-containing protein</fullName>
    </recommendedName>
</protein>
<dbReference type="InterPro" id="IPR001818">
    <property type="entry name" value="Pept_M10_metallopeptidase"/>
</dbReference>
<proteinExistence type="predicted"/>
<dbReference type="InterPro" id="IPR024079">
    <property type="entry name" value="MetalloPept_cat_dom_sf"/>
</dbReference>
<dbReference type="AlphaFoldDB" id="A0A8X8WTR2"/>
<dbReference type="GO" id="GO:0004222">
    <property type="term" value="F:metalloendopeptidase activity"/>
    <property type="evidence" value="ECO:0007669"/>
    <property type="project" value="InterPro"/>
</dbReference>
<dbReference type="Pfam" id="PF00413">
    <property type="entry name" value="Peptidase_M10"/>
    <property type="match status" value="1"/>
</dbReference>
<dbReference type="Gene3D" id="3.40.390.10">
    <property type="entry name" value="Collagenase (Catalytic Domain)"/>
    <property type="match status" value="1"/>
</dbReference>
<keyword evidence="4" id="KW-0862">Zinc</keyword>
<keyword evidence="1" id="KW-0645">Protease</keyword>
<evidence type="ECO:0000256" key="1">
    <source>
        <dbReference type="ARBA" id="ARBA00022670"/>
    </source>
</evidence>
<keyword evidence="3" id="KW-0378">Hydrolase</keyword>
<feature type="domain" description="Peptidase M10 metallopeptidase" evidence="5">
    <location>
        <begin position="8"/>
        <end position="43"/>
    </location>
</feature>
<dbReference type="GO" id="GO:0031012">
    <property type="term" value="C:extracellular matrix"/>
    <property type="evidence" value="ECO:0007669"/>
    <property type="project" value="InterPro"/>
</dbReference>
<reference evidence="6" key="2">
    <citation type="submission" date="2020-08" db="EMBL/GenBank/DDBJ databases">
        <title>Plant Genome Project.</title>
        <authorList>
            <person name="Zhang R.-G."/>
        </authorList>
    </citation>
    <scope>NUCLEOTIDE SEQUENCE</scope>
    <source>
        <strain evidence="6">Huo1</strain>
        <tissue evidence="6">Leaf</tissue>
    </source>
</reference>
<dbReference type="GO" id="GO:0006508">
    <property type="term" value="P:proteolysis"/>
    <property type="evidence" value="ECO:0007669"/>
    <property type="project" value="UniProtKB-KW"/>
</dbReference>
<gene>
    <name evidence="6" type="ORF">SASPL_141481</name>
</gene>
<evidence type="ECO:0000256" key="3">
    <source>
        <dbReference type="ARBA" id="ARBA00022801"/>
    </source>
</evidence>
<comment type="caution">
    <text evidence="6">The sequence shown here is derived from an EMBL/GenBank/DDBJ whole genome shotgun (WGS) entry which is preliminary data.</text>
</comment>
<keyword evidence="2" id="KW-0479">Metal-binding</keyword>
<reference evidence="6" key="1">
    <citation type="submission" date="2018-01" db="EMBL/GenBank/DDBJ databases">
        <authorList>
            <person name="Mao J.F."/>
        </authorList>
    </citation>
    <scope>NUCLEOTIDE SEQUENCE</scope>
    <source>
        <strain evidence="6">Huo1</strain>
        <tissue evidence="6">Leaf</tissue>
    </source>
</reference>
<evidence type="ECO:0000259" key="5">
    <source>
        <dbReference type="Pfam" id="PF00413"/>
    </source>
</evidence>
<accession>A0A8X8WTR2</accession>
<evidence type="ECO:0000313" key="7">
    <source>
        <dbReference type="Proteomes" id="UP000298416"/>
    </source>
</evidence>
<evidence type="ECO:0000313" key="6">
    <source>
        <dbReference type="EMBL" id="KAG6399993.1"/>
    </source>
</evidence>
<keyword evidence="7" id="KW-1185">Reference proteome</keyword>
<dbReference type="GO" id="GO:0008270">
    <property type="term" value="F:zinc ion binding"/>
    <property type="evidence" value="ECO:0007669"/>
    <property type="project" value="InterPro"/>
</dbReference>
<sequence length="89" mass="9708">METEETETFNRADLRIGFFSGNNGNGEPFDGMLGTLANAFAAADEAAALRRGGELGDRSYKYHSSQLQISFFPTASIIPPSRKYHSSSQ</sequence>
<name>A0A8X8WTR2_SALSN</name>
<organism evidence="6">
    <name type="scientific">Salvia splendens</name>
    <name type="common">Scarlet sage</name>
    <dbReference type="NCBI Taxonomy" id="180675"/>
    <lineage>
        <taxon>Eukaryota</taxon>
        <taxon>Viridiplantae</taxon>
        <taxon>Streptophyta</taxon>
        <taxon>Embryophyta</taxon>
        <taxon>Tracheophyta</taxon>
        <taxon>Spermatophyta</taxon>
        <taxon>Magnoliopsida</taxon>
        <taxon>eudicotyledons</taxon>
        <taxon>Gunneridae</taxon>
        <taxon>Pentapetalae</taxon>
        <taxon>asterids</taxon>
        <taxon>lamiids</taxon>
        <taxon>Lamiales</taxon>
        <taxon>Lamiaceae</taxon>
        <taxon>Nepetoideae</taxon>
        <taxon>Mentheae</taxon>
        <taxon>Salviinae</taxon>
        <taxon>Salvia</taxon>
        <taxon>Salvia subgen. Calosphace</taxon>
        <taxon>core Calosphace</taxon>
    </lineage>
</organism>
<dbReference type="Proteomes" id="UP000298416">
    <property type="component" value="Unassembled WGS sequence"/>
</dbReference>
<evidence type="ECO:0000256" key="4">
    <source>
        <dbReference type="ARBA" id="ARBA00022833"/>
    </source>
</evidence>
<dbReference type="EMBL" id="PNBA02000015">
    <property type="protein sequence ID" value="KAG6399993.1"/>
    <property type="molecule type" value="Genomic_DNA"/>
</dbReference>
<evidence type="ECO:0000256" key="2">
    <source>
        <dbReference type="ARBA" id="ARBA00022723"/>
    </source>
</evidence>